<evidence type="ECO:0000313" key="2">
    <source>
        <dbReference type="EMBL" id="QIV86537.1"/>
    </source>
</evidence>
<name>A0A6H0SKM8_9MICC</name>
<organism evidence="2 3">
    <name type="scientific">Glutamicibacter mishrai</name>
    <dbReference type="NCBI Taxonomy" id="1775880"/>
    <lineage>
        <taxon>Bacteria</taxon>
        <taxon>Bacillati</taxon>
        <taxon>Actinomycetota</taxon>
        <taxon>Actinomycetes</taxon>
        <taxon>Micrococcales</taxon>
        <taxon>Micrococcaceae</taxon>
        <taxon>Glutamicibacter</taxon>
    </lineage>
</organism>
<proteinExistence type="predicted"/>
<reference evidence="2 3" key="1">
    <citation type="submission" date="2018-09" db="EMBL/GenBank/DDBJ databases">
        <title>Glutamicibacter mishrai S5-52T (LMG 29155T = KCTC 39846T).</title>
        <authorList>
            <person name="Das S.K."/>
        </authorList>
    </citation>
    <scope>NUCLEOTIDE SEQUENCE [LARGE SCALE GENOMIC DNA]</scope>
    <source>
        <strain evidence="2 3">S5-52</strain>
    </source>
</reference>
<dbReference type="GO" id="GO:0008999">
    <property type="term" value="F:protein-N-terminal-alanine acetyltransferase activity"/>
    <property type="evidence" value="ECO:0007669"/>
    <property type="project" value="TreeGrafter"/>
</dbReference>
<sequence length="213" mass="23829">MSNKYWPLADLKLTTERLELRVPNEEELVALAEIAAKGVHEPGQKPFLTPWTDLPANKRALYVMQQHWGRRSTWRIESWALEFGVFLGSQPVGIATLKAQNFAVLREVKTESWLGLEFHRQGIGTEARKAILTLAFEELGADSALTEVFQDNAGSQGASRRLGYVHDGISRDVLDGHVVISDRLRLDSSNWIPEAETAPVISGLNQARPWFGI</sequence>
<keyword evidence="2" id="KW-0808">Transferase</keyword>
<dbReference type="InterPro" id="IPR000182">
    <property type="entry name" value="GNAT_dom"/>
</dbReference>
<dbReference type="RefSeq" id="WP_172511460.1">
    <property type="nucleotide sequence ID" value="NZ_CP032549.1"/>
</dbReference>
<dbReference type="PROSITE" id="PS51186">
    <property type="entry name" value="GNAT"/>
    <property type="match status" value="1"/>
</dbReference>
<keyword evidence="3" id="KW-1185">Reference proteome</keyword>
<dbReference type="Proteomes" id="UP000502331">
    <property type="component" value="Chromosome"/>
</dbReference>
<accession>A0A6H0SKM8</accession>
<protein>
    <submittedName>
        <fullName evidence="2">N-acetyltransferase</fullName>
    </submittedName>
</protein>
<dbReference type="GO" id="GO:1990189">
    <property type="term" value="F:protein N-terminal-serine acetyltransferase activity"/>
    <property type="evidence" value="ECO:0007669"/>
    <property type="project" value="TreeGrafter"/>
</dbReference>
<dbReference type="SUPFAM" id="SSF55729">
    <property type="entry name" value="Acyl-CoA N-acyltransferases (Nat)"/>
    <property type="match status" value="1"/>
</dbReference>
<dbReference type="GO" id="GO:0005737">
    <property type="term" value="C:cytoplasm"/>
    <property type="evidence" value="ECO:0007669"/>
    <property type="project" value="TreeGrafter"/>
</dbReference>
<dbReference type="AlphaFoldDB" id="A0A6H0SKM8"/>
<dbReference type="InterPro" id="IPR016181">
    <property type="entry name" value="Acyl_CoA_acyltransferase"/>
</dbReference>
<gene>
    <name evidence="2" type="ORF">D3791_04985</name>
</gene>
<dbReference type="EMBL" id="CP032549">
    <property type="protein sequence ID" value="QIV86537.1"/>
    <property type="molecule type" value="Genomic_DNA"/>
</dbReference>
<dbReference type="PANTHER" id="PTHR43441:SF11">
    <property type="entry name" value="RIBOSOMAL-PROTEIN-SERINE ACETYLTRANSFERASE"/>
    <property type="match status" value="1"/>
</dbReference>
<evidence type="ECO:0000313" key="3">
    <source>
        <dbReference type="Proteomes" id="UP000502331"/>
    </source>
</evidence>
<dbReference type="Pfam" id="PF13302">
    <property type="entry name" value="Acetyltransf_3"/>
    <property type="match status" value="1"/>
</dbReference>
<dbReference type="InterPro" id="IPR051908">
    <property type="entry name" value="Ribosomal_N-acetyltransferase"/>
</dbReference>
<feature type="domain" description="N-acetyltransferase" evidence="1">
    <location>
        <begin position="18"/>
        <end position="185"/>
    </location>
</feature>
<dbReference type="PANTHER" id="PTHR43441">
    <property type="entry name" value="RIBOSOMAL-PROTEIN-SERINE ACETYLTRANSFERASE"/>
    <property type="match status" value="1"/>
</dbReference>
<evidence type="ECO:0000259" key="1">
    <source>
        <dbReference type="PROSITE" id="PS51186"/>
    </source>
</evidence>
<dbReference type="Gene3D" id="3.40.630.30">
    <property type="match status" value="1"/>
</dbReference>